<dbReference type="EMBL" id="LGKO01000002">
    <property type="protein sequence ID" value="KPL84402.1"/>
    <property type="molecule type" value="Genomic_DNA"/>
</dbReference>
<dbReference type="Pfam" id="PF00156">
    <property type="entry name" value="Pribosyltran"/>
    <property type="match status" value="1"/>
</dbReference>
<dbReference type="PANTHER" id="PTHR43340:SF1">
    <property type="entry name" value="HYPOXANTHINE PHOSPHORIBOSYLTRANSFERASE"/>
    <property type="match status" value="1"/>
</dbReference>
<dbReference type="InterPro" id="IPR000836">
    <property type="entry name" value="PRTase_dom"/>
</dbReference>
<keyword evidence="6 15" id="KW-0963">Cytoplasm</keyword>
<dbReference type="InterPro" id="IPR029057">
    <property type="entry name" value="PRTase-like"/>
</dbReference>
<proteinExistence type="inferred from homology"/>
<evidence type="ECO:0000256" key="7">
    <source>
        <dbReference type="ARBA" id="ARBA00022676"/>
    </source>
</evidence>
<evidence type="ECO:0000256" key="3">
    <source>
        <dbReference type="ARBA" id="ARBA00004669"/>
    </source>
</evidence>
<organism evidence="17 18">
    <name type="scientific">Thermanaerothrix daxensis</name>
    <dbReference type="NCBI Taxonomy" id="869279"/>
    <lineage>
        <taxon>Bacteria</taxon>
        <taxon>Bacillati</taxon>
        <taxon>Chloroflexota</taxon>
        <taxon>Anaerolineae</taxon>
        <taxon>Anaerolineales</taxon>
        <taxon>Anaerolineaceae</taxon>
        <taxon>Thermanaerothrix</taxon>
    </lineage>
</organism>
<name>A0A0N8GQR1_9CHLR</name>
<reference evidence="17 18" key="1">
    <citation type="submission" date="2015-07" db="EMBL/GenBank/DDBJ databases">
        <title>Whole genome sequence of Thermanaerothrix daxensis DSM 23592.</title>
        <authorList>
            <person name="Hemp J."/>
            <person name="Ward L.M."/>
            <person name="Pace L.A."/>
            <person name="Fischer W.W."/>
        </authorList>
    </citation>
    <scope>NUCLEOTIDE SEQUENCE [LARGE SCALE GENOMIC DNA]</scope>
    <source>
        <strain evidence="17 18">GNS-1</strain>
    </source>
</reference>
<dbReference type="GO" id="GO:0046100">
    <property type="term" value="P:hypoxanthine metabolic process"/>
    <property type="evidence" value="ECO:0007669"/>
    <property type="project" value="TreeGrafter"/>
</dbReference>
<keyword evidence="12 15" id="KW-0460">Magnesium</keyword>
<comment type="similarity">
    <text evidence="5 15">Belongs to the purine/pyrimidine phosphoribosyltransferase family.</text>
</comment>
<keyword evidence="7 15" id="KW-0328">Glycosyltransferase</keyword>
<feature type="domain" description="Phosphoribosyltransferase" evidence="16">
    <location>
        <begin position="18"/>
        <end position="164"/>
    </location>
</feature>
<keyword evidence="9 15" id="KW-0479">Metal-binding</keyword>
<evidence type="ECO:0000256" key="12">
    <source>
        <dbReference type="ARBA" id="ARBA00022842"/>
    </source>
</evidence>
<dbReference type="STRING" id="869279.SE15_04625"/>
<evidence type="ECO:0000256" key="6">
    <source>
        <dbReference type="ARBA" id="ARBA00022490"/>
    </source>
</evidence>
<dbReference type="NCBIfam" id="TIGR01203">
    <property type="entry name" value="HGPRTase"/>
    <property type="match status" value="1"/>
</dbReference>
<dbReference type="GO" id="GO:0004422">
    <property type="term" value="F:hypoxanthine phosphoribosyltransferase activity"/>
    <property type="evidence" value="ECO:0007669"/>
    <property type="project" value="InterPro"/>
</dbReference>
<dbReference type="GO" id="GO:0000166">
    <property type="term" value="F:nucleotide binding"/>
    <property type="evidence" value="ECO:0007669"/>
    <property type="project" value="UniProtKB-KW"/>
</dbReference>
<dbReference type="InterPro" id="IPR050408">
    <property type="entry name" value="HGPRT"/>
</dbReference>
<keyword evidence="11 15" id="KW-0547">Nucleotide-binding</keyword>
<dbReference type="AlphaFoldDB" id="A0A0N8GQR1"/>
<dbReference type="PATRIC" id="fig|869279.4.peg.937"/>
<dbReference type="OrthoDB" id="9802824at2"/>
<dbReference type="UniPathway" id="UPA00591">
    <property type="reaction ID" value="UER00648"/>
</dbReference>
<comment type="catalytic activity">
    <reaction evidence="13">
        <text>GMP + diphosphate = guanine + 5-phospho-alpha-D-ribose 1-diphosphate</text>
        <dbReference type="Rhea" id="RHEA:25424"/>
        <dbReference type="ChEBI" id="CHEBI:16235"/>
        <dbReference type="ChEBI" id="CHEBI:33019"/>
        <dbReference type="ChEBI" id="CHEBI:58017"/>
        <dbReference type="ChEBI" id="CHEBI:58115"/>
        <dbReference type="EC" id="2.4.2.8"/>
    </reaction>
    <physiologicalReaction direction="right-to-left" evidence="13">
        <dbReference type="Rhea" id="RHEA:25426"/>
    </physiologicalReaction>
</comment>
<comment type="pathway">
    <text evidence="4">Purine metabolism; GMP biosynthesis via salvage pathway; GMP from guanine: step 1/1.</text>
</comment>
<dbReference type="Proteomes" id="UP000050544">
    <property type="component" value="Unassembled WGS sequence"/>
</dbReference>
<dbReference type="GO" id="GO:0032263">
    <property type="term" value="P:GMP salvage"/>
    <property type="evidence" value="ECO:0007669"/>
    <property type="project" value="TreeGrafter"/>
</dbReference>
<evidence type="ECO:0000256" key="8">
    <source>
        <dbReference type="ARBA" id="ARBA00022679"/>
    </source>
</evidence>
<evidence type="ECO:0000313" key="18">
    <source>
        <dbReference type="Proteomes" id="UP000050544"/>
    </source>
</evidence>
<dbReference type="FunFam" id="3.40.50.2020:FF:000006">
    <property type="entry name" value="Hypoxanthine phosphoribosyltransferase"/>
    <property type="match status" value="1"/>
</dbReference>
<dbReference type="GO" id="GO:0032264">
    <property type="term" value="P:IMP salvage"/>
    <property type="evidence" value="ECO:0007669"/>
    <property type="project" value="UniProtKB-UniPathway"/>
</dbReference>
<evidence type="ECO:0000259" key="16">
    <source>
        <dbReference type="Pfam" id="PF00156"/>
    </source>
</evidence>
<evidence type="ECO:0000256" key="5">
    <source>
        <dbReference type="ARBA" id="ARBA00008391"/>
    </source>
</evidence>
<keyword evidence="10 15" id="KW-0660">Purine salvage</keyword>
<comment type="pathway">
    <text evidence="3 15">Purine metabolism; IMP biosynthesis via salvage pathway; IMP from hypoxanthine: step 1/1.</text>
</comment>
<evidence type="ECO:0000313" key="17">
    <source>
        <dbReference type="EMBL" id="KPL84402.1"/>
    </source>
</evidence>
<comment type="cofactor">
    <cofactor evidence="1 15">
        <name>Mg(2+)</name>
        <dbReference type="ChEBI" id="CHEBI:18420"/>
    </cofactor>
</comment>
<dbReference type="GO" id="GO:0000287">
    <property type="term" value="F:magnesium ion binding"/>
    <property type="evidence" value="ECO:0007669"/>
    <property type="project" value="TreeGrafter"/>
</dbReference>
<evidence type="ECO:0000256" key="15">
    <source>
        <dbReference type="RuleBase" id="RU364099"/>
    </source>
</evidence>
<evidence type="ECO:0000256" key="4">
    <source>
        <dbReference type="ARBA" id="ARBA00004676"/>
    </source>
</evidence>
<evidence type="ECO:0000256" key="10">
    <source>
        <dbReference type="ARBA" id="ARBA00022726"/>
    </source>
</evidence>
<evidence type="ECO:0000256" key="14">
    <source>
        <dbReference type="ARBA" id="ARBA00049402"/>
    </source>
</evidence>
<dbReference type="CDD" id="cd06223">
    <property type="entry name" value="PRTases_typeI"/>
    <property type="match status" value="1"/>
</dbReference>
<dbReference type="PANTHER" id="PTHR43340">
    <property type="entry name" value="HYPOXANTHINE-GUANINE PHOSPHORIBOSYLTRANSFERASE"/>
    <property type="match status" value="1"/>
</dbReference>
<dbReference type="SUPFAM" id="SSF53271">
    <property type="entry name" value="PRTase-like"/>
    <property type="match status" value="1"/>
</dbReference>
<protein>
    <recommendedName>
        <fullName evidence="15">Hypoxanthine phosphoribosyltransferase</fullName>
        <ecNumber evidence="15">2.4.2.8</ecNumber>
    </recommendedName>
</protein>
<comment type="caution">
    <text evidence="17">The sequence shown here is derived from an EMBL/GenBank/DDBJ whole genome shotgun (WGS) entry which is preliminary data.</text>
</comment>
<gene>
    <name evidence="17" type="ORF">SE15_04625</name>
</gene>
<dbReference type="Gene3D" id="3.40.50.2020">
    <property type="match status" value="1"/>
</dbReference>
<evidence type="ECO:0000256" key="2">
    <source>
        <dbReference type="ARBA" id="ARBA00004496"/>
    </source>
</evidence>
<comment type="catalytic activity">
    <reaction evidence="14">
        <text>IMP + diphosphate = hypoxanthine + 5-phospho-alpha-D-ribose 1-diphosphate</text>
        <dbReference type="Rhea" id="RHEA:17973"/>
        <dbReference type="ChEBI" id="CHEBI:17368"/>
        <dbReference type="ChEBI" id="CHEBI:33019"/>
        <dbReference type="ChEBI" id="CHEBI:58017"/>
        <dbReference type="ChEBI" id="CHEBI:58053"/>
        <dbReference type="EC" id="2.4.2.8"/>
    </reaction>
    <physiologicalReaction direction="right-to-left" evidence="14">
        <dbReference type="Rhea" id="RHEA:17975"/>
    </physiologicalReaction>
</comment>
<evidence type="ECO:0000256" key="11">
    <source>
        <dbReference type="ARBA" id="ARBA00022741"/>
    </source>
</evidence>
<evidence type="ECO:0000256" key="13">
    <source>
        <dbReference type="ARBA" id="ARBA00048811"/>
    </source>
</evidence>
<dbReference type="GO" id="GO:0006178">
    <property type="term" value="P:guanine salvage"/>
    <property type="evidence" value="ECO:0007669"/>
    <property type="project" value="TreeGrafter"/>
</dbReference>
<evidence type="ECO:0000256" key="1">
    <source>
        <dbReference type="ARBA" id="ARBA00001946"/>
    </source>
</evidence>
<dbReference type="GO" id="GO:0006166">
    <property type="term" value="P:purine ribonucleoside salvage"/>
    <property type="evidence" value="ECO:0007669"/>
    <property type="project" value="UniProtKB-KW"/>
</dbReference>
<dbReference type="EC" id="2.4.2.8" evidence="15"/>
<keyword evidence="8 15" id="KW-0808">Transferase</keyword>
<dbReference type="GO" id="GO:0005829">
    <property type="term" value="C:cytosol"/>
    <property type="evidence" value="ECO:0007669"/>
    <property type="project" value="TreeGrafter"/>
</dbReference>
<evidence type="ECO:0000256" key="9">
    <source>
        <dbReference type="ARBA" id="ARBA00022723"/>
    </source>
</evidence>
<dbReference type="GO" id="GO:0052657">
    <property type="term" value="F:guanine phosphoribosyltransferase activity"/>
    <property type="evidence" value="ECO:0007669"/>
    <property type="project" value="UniProtKB-ARBA"/>
</dbReference>
<sequence>MCHDYEEFLEEVLIPEEILQQRVAELGAQISRDYKESEKLILLCILRGGVMFLTDLIRHVTIPHMVDFMAVSSYGAGSRQSTGQVRITLDLNTSIENCDVLIVEDIIDSGRTLASVINLLSARKPRSLAVCTLLDKAERREVEVPLRYVGFTIPNKFVFGYGLDLDELYRNLPFIGVVNEEKYQQSRMRHEC</sequence>
<accession>A0A0N8GQR1</accession>
<dbReference type="InterPro" id="IPR005904">
    <property type="entry name" value="Hxn_phspho_trans"/>
</dbReference>
<keyword evidence="18" id="KW-1185">Reference proteome</keyword>
<comment type="subcellular location">
    <subcellularLocation>
        <location evidence="2 15">Cytoplasm</location>
    </subcellularLocation>
</comment>
<dbReference type="RefSeq" id="WP_054520913.1">
    <property type="nucleotide sequence ID" value="NZ_LGKO01000002.1"/>
</dbReference>